<proteinExistence type="predicted"/>
<comment type="caution">
    <text evidence="1">The sequence shown here is derived from an EMBL/GenBank/DDBJ whole genome shotgun (WGS) entry which is preliminary data.</text>
</comment>
<sequence>MPAYFFWTTALALDLYWSVSSSAEPSKRRGARAFGVFSAYCWSAPCLVVVPSAVMDLWLLAPKHPMAPGYGRGVCWISNRLALLVFFAAPMAAVVVTNLVFFCLSIARISGTLTQTDKLRRSACSSSRWMLVVYFKLALVMGATWTLGFVAPFARVQALWHAFVILNSLQGAFVFFAFTRLALRHRLASWLQRRRSKESSSRRAIMPASVGLSMPQQ</sequence>
<dbReference type="Proteomes" id="UP000821865">
    <property type="component" value="Chromosome 8"/>
</dbReference>
<name>A0ACB8C7B5_DERSI</name>
<evidence type="ECO:0000313" key="2">
    <source>
        <dbReference type="Proteomes" id="UP000821865"/>
    </source>
</evidence>
<protein>
    <submittedName>
        <fullName evidence="1">Uncharacterized protein</fullName>
    </submittedName>
</protein>
<keyword evidence="2" id="KW-1185">Reference proteome</keyword>
<organism evidence="1 2">
    <name type="scientific">Dermacentor silvarum</name>
    <name type="common">Tick</name>
    <dbReference type="NCBI Taxonomy" id="543639"/>
    <lineage>
        <taxon>Eukaryota</taxon>
        <taxon>Metazoa</taxon>
        <taxon>Ecdysozoa</taxon>
        <taxon>Arthropoda</taxon>
        <taxon>Chelicerata</taxon>
        <taxon>Arachnida</taxon>
        <taxon>Acari</taxon>
        <taxon>Parasitiformes</taxon>
        <taxon>Ixodida</taxon>
        <taxon>Ixodoidea</taxon>
        <taxon>Ixodidae</taxon>
        <taxon>Rhipicephalinae</taxon>
        <taxon>Dermacentor</taxon>
    </lineage>
</organism>
<evidence type="ECO:0000313" key="1">
    <source>
        <dbReference type="EMBL" id="KAH7936792.1"/>
    </source>
</evidence>
<gene>
    <name evidence="1" type="ORF">HPB49_004461</name>
</gene>
<accession>A0ACB8C7B5</accession>
<reference evidence="1" key="1">
    <citation type="submission" date="2020-05" db="EMBL/GenBank/DDBJ databases">
        <title>Large-scale comparative analyses of tick genomes elucidate their genetic diversity and vector capacities.</title>
        <authorList>
            <person name="Jia N."/>
            <person name="Wang J."/>
            <person name="Shi W."/>
            <person name="Du L."/>
            <person name="Sun Y."/>
            <person name="Zhan W."/>
            <person name="Jiang J."/>
            <person name="Wang Q."/>
            <person name="Zhang B."/>
            <person name="Ji P."/>
            <person name="Sakyi L.B."/>
            <person name="Cui X."/>
            <person name="Yuan T."/>
            <person name="Jiang B."/>
            <person name="Yang W."/>
            <person name="Lam T.T.-Y."/>
            <person name="Chang Q."/>
            <person name="Ding S."/>
            <person name="Wang X."/>
            <person name="Zhu J."/>
            <person name="Ruan X."/>
            <person name="Zhao L."/>
            <person name="Wei J."/>
            <person name="Que T."/>
            <person name="Du C."/>
            <person name="Cheng J."/>
            <person name="Dai P."/>
            <person name="Han X."/>
            <person name="Huang E."/>
            <person name="Gao Y."/>
            <person name="Liu J."/>
            <person name="Shao H."/>
            <person name="Ye R."/>
            <person name="Li L."/>
            <person name="Wei W."/>
            <person name="Wang X."/>
            <person name="Wang C."/>
            <person name="Yang T."/>
            <person name="Huo Q."/>
            <person name="Li W."/>
            <person name="Guo W."/>
            <person name="Chen H."/>
            <person name="Zhou L."/>
            <person name="Ni X."/>
            <person name="Tian J."/>
            <person name="Zhou Y."/>
            <person name="Sheng Y."/>
            <person name="Liu T."/>
            <person name="Pan Y."/>
            <person name="Xia L."/>
            <person name="Li J."/>
            <person name="Zhao F."/>
            <person name="Cao W."/>
        </authorList>
    </citation>
    <scope>NUCLEOTIDE SEQUENCE</scope>
    <source>
        <strain evidence="1">Dsil-2018</strain>
    </source>
</reference>
<dbReference type="EMBL" id="CM023477">
    <property type="protein sequence ID" value="KAH7936792.1"/>
    <property type="molecule type" value="Genomic_DNA"/>
</dbReference>